<dbReference type="InterPro" id="IPR023153">
    <property type="entry name" value="DarP_sf"/>
</dbReference>
<evidence type="ECO:0000256" key="2">
    <source>
        <dbReference type="ARBA" id="ARBA00022517"/>
    </source>
</evidence>
<dbReference type="eggNOG" id="COG3028">
    <property type="taxonomic scope" value="Bacteria"/>
</dbReference>
<dbReference type="EMBL" id="CM001488">
    <property type="protein sequence ID" value="EIM62107.1"/>
    <property type="molecule type" value="Genomic_DNA"/>
</dbReference>
<protein>
    <recommendedName>
        <fullName evidence="8">Ribosome-associated protein</fullName>
    </recommendedName>
</protein>
<dbReference type="GO" id="GO:0005829">
    <property type="term" value="C:cytosol"/>
    <property type="evidence" value="ECO:0007669"/>
    <property type="project" value="TreeGrafter"/>
</dbReference>
<dbReference type="STRING" id="879212.DespoDRAFT_00058"/>
<dbReference type="AlphaFoldDB" id="I5AXZ4"/>
<evidence type="ECO:0008006" key="8">
    <source>
        <dbReference type="Google" id="ProtNLM"/>
    </source>
</evidence>
<evidence type="ECO:0000256" key="5">
    <source>
        <dbReference type="SAM" id="MobiDB-lite"/>
    </source>
</evidence>
<keyword evidence="7" id="KW-1185">Reference proteome</keyword>
<gene>
    <name evidence="6" type="ORF">DespoDRAFT_00058</name>
</gene>
<proteinExistence type="predicted"/>
<reference evidence="6 7" key="1">
    <citation type="submission" date="2011-09" db="EMBL/GenBank/DDBJ databases">
        <authorList>
            <consortium name="US DOE Joint Genome Institute (JGI-PGF)"/>
            <person name="Lucas S."/>
            <person name="Han J."/>
            <person name="Lapidus A."/>
            <person name="Cheng J.-F."/>
            <person name="Goodwin L."/>
            <person name="Pitluck S."/>
            <person name="Peters L."/>
            <person name="Land M.L."/>
            <person name="Hauser L."/>
            <person name="Orellana R."/>
            <person name="Lovley D."/>
            <person name="Woyke T.J."/>
        </authorList>
    </citation>
    <scope>NUCLEOTIDE SEQUENCE [LARGE SCALE GENOMIC DNA]</scope>
    <source>
        <strain evidence="6 7">2ac9</strain>
    </source>
</reference>
<accession>I5AXZ4</accession>
<dbReference type="PANTHER" id="PTHR38101:SF1">
    <property type="entry name" value="UPF0307 PROTEIN YJGA"/>
    <property type="match status" value="1"/>
</dbReference>
<dbReference type="SUPFAM" id="SSF158710">
    <property type="entry name" value="PSPTO4464-like"/>
    <property type="match status" value="1"/>
</dbReference>
<evidence type="ECO:0000256" key="1">
    <source>
        <dbReference type="ARBA" id="ARBA00022490"/>
    </source>
</evidence>
<name>I5AXZ4_9BACT</name>
<dbReference type="OrthoDB" id="5293604at2"/>
<evidence type="ECO:0000313" key="6">
    <source>
        <dbReference type="EMBL" id="EIM62107.1"/>
    </source>
</evidence>
<reference evidence="6 7" key="2">
    <citation type="submission" date="2012-02" db="EMBL/GenBank/DDBJ databases">
        <title>Improved High-Quality Draft sequence of Desulfobacter postgatei 2ac9.</title>
        <authorList>
            <consortium name="US DOE Joint Genome Institute"/>
            <person name="Lucas S."/>
            <person name="Han J."/>
            <person name="Lapidus A."/>
            <person name="Cheng J.-F."/>
            <person name="Goodwin L."/>
            <person name="Pitluck S."/>
            <person name="Peters L."/>
            <person name="Ovchinnikova G."/>
            <person name="Held B."/>
            <person name="Detter J.C."/>
            <person name="Han C."/>
            <person name="Tapia R."/>
            <person name="Land M."/>
            <person name="Hauser L."/>
            <person name="Kyrpides N."/>
            <person name="Ivanova N."/>
            <person name="Pagani I."/>
            <person name="Orellana R."/>
            <person name="Lovley D."/>
            <person name="Woyke T."/>
        </authorList>
    </citation>
    <scope>NUCLEOTIDE SEQUENCE [LARGE SCALE GENOMIC DNA]</scope>
    <source>
        <strain evidence="6 7">2ac9</strain>
    </source>
</reference>
<evidence type="ECO:0000313" key="7">
    <source>
        <dbReference type="Proteomes" id="UP000005778"/>
    </source>
</evidence>
<dbReference type="HOGENOM" id="CLU_106757_2_0_7"/>
<keyword evidence="1" id="KW-0963">Cytoplasm</keyword>
<dbReference type="CDD" id="cd16331">
    <property type="entry name" value="YjgA-like"/>
    <property type="match status" value="1"/>
</dbReference>
<dbReference type="Gene3D" id="1.10.60.30">
    <property type="entry name" value="PSPTO4464-like domains"/>
    <property type="match status" value="2"/>
</dbReference>
<feature type="region of interest" description="Disordered" evidence="5">
    <location>
        <begin position="1"/>
        <end position="20"/>
    </location>
</feature>
<dbReference type="InterPro" id="IPR006839">
    <property type="entry name" value="DarP"/>
</dbReference>
<dbReference type="GO" id="GO:0042254">
    <property type="term" value="P:ribosome biogenesis"/>
    <property type="evidence" value="ECO:0007669"/>
    <property type="project" value="UniProtKB-KW"/>
</dbReference>
<sequence>MTLPPDNTPDAPLPLSKTKKKKMAENLQKLGEDLSLLSVSQLELLDLDPELFKALVEAKSITANVAARRHRQYIGTLMRQVDQEAILDTLERLKSAPTGIYSPKPEIDPQADKNIQGVLDRLLAWDDDAMETILSAAPDIDRQQLRQLIRNANKDISSQKKNSKSFQALQEIVSWI</sequence>
<evidence type="ECO:0000256" key="3">
    <source>
        <dbReference type="ARBA" id="ARBA00022730"/>
    </source>
</evidence>
<organism evidence="6 7">
    <name type="scientific">Desulfobacter postgatei 2ac9</name>
    <dbReference type="NCBI Taxonomy" id="879212"/>
    <lineage>
        <taxon>Bacteria</taxon>
        <taxon>Pseudomonadati</taxon>
        <taxon>Thermodesulfobacteriota</taxon>
        <taxon>Desulfobacteria</taxon>
        <taxon>Desulfobacterales</taxon>
        <taxon>Desulfobacteraceae</taxon>
        <taxon>Desulfobacter</taxon>
    </lineage>
</organism>
<dbReference type="GO" id="GO:0019843">
    <property type="term" value="F:rRNA binding"/>
    <property type="evidence" value="ECO:0007669"/>
    <property type="project" value="UniProtKB-KW"/>
</dbReference>
<evidence type="ECO:0000256" key="4">
    <source>
        <dbReference type="ARBA" id="ARBA00022884"/>
    </source>
</evidence>
<keyword evidence="4" id="KW-0694">RNA-binding</keyword>
<dbReference type="PIRSF" id="PIRSF016183">
    <property type="entry name" value="UCP016183"/>
    <property type="match status" value="1"/>
</dbReference>
<dbReference type="PANTHER" id="PTHR38101">
    <property type="entry name" value="UPF0307 PROTEIN YJGA"/>
    <property type="match status" value="1"/>
</dbReference>
<keyword evidence="2" id="KW-0690">Ribosome biogenesis</keyword>
<dbReference type="Proteomes" id="UP000005778">
    <property type="component" value="Chromosome"/>
</dbReference>
<dbReference type="RefSeq" id="WP_004070450.1">
    <property type="nucleotide sequence ID" value="NZ_CM001488.1"/>
</dbReference>
<dbReference type="NCBIfam" id="NF003593">
    <property type="entry name" value="PRK05255.1-1"/>
    <property type="match status" value="1"/>
</dbReference>
<keyword evidence="3" id="KW-0699">rRNA-binding</keyword>
<dbReference type="Pfam" id="PF04751">
    <property type="entry name" value="DarP"/>
    <property type="match status" value="1"/>
</dbReference>